<dbReference type="Gene3D" id="3.40.50.1820">
    <property type="entry name" value="alpha/beta hydrolase"/>
    <property type="match status" value="1"/>
</dbReference>
<feature type="compositionally biased region" description="Pro residues" evidence="1">
    <location>
        <begin position="1"/>
        <end position="20"/>
    </location>
</feature>
<name>A0ABS3KS12_9PROT</name>
<reference evidence="2 3" key="1">
    <citation type="submission" date="2020-09" db="EMBL/GenBank/DDBJ databases">
        <title>Roseomonas.</title>
        <authorList>
            <person name="Zhu W."/>
        </authorList>
    </citation>
    <scope>NUCLEOTIDE SEQUENCE [LARGE SCALE GENOMIC DNA]</scope>
    <source>
        <strain evidence="2 3">573</strain>
    </source>
</reference>
<dbReference type="RefSeq" id="WP_207418141.1">
    <property type="nucleotide sequence ID" value="NZ_CP061177.1"/>
</dbReference>
<dbReference type="EMBL" id="JACTNG010000008">
    <property type="protein sequence ID" value="MBO1080257.1"/>
    <property type="molecule type" value="Genomic_DNA"/>
</dbReference>
<feature type="region of interest" description="Disordered" evidence="1">
    <location>
        <begin position="1"/>
        <end position="22"/>
    </location>
</feature>
<organism evidence="2 3">
    <name type="scientific">Roseomonas haemaphysalidis</name>
    <dbReference type="NCBI Taxonomy" id="2768162"/>
    <lineage>
        <taxon>Bacteria</taxon>
        <taxon>Pseudomonadati</taxon>
        <taxon>Pseudomonadota</taxon>
        <taxon>Alphaproteobacteria</taxon>
        <taxon>Acetobacterales</taxon>
        <taxon>Roseomonadaceae</taxon>
        <taxon>Roseomonas</taxon>
    </lineage>
</organism>
<keyword evidence="2" id="KW-0378">Hydrolase</keyword>
<keyword evidence="3" id="KW-1185">Reference proteome</keyword>
<protein>
    <submittedName>
        <fullName evidence="2">Alpha/beta hydrolase</fullName>
    </submittedName>
</protein>
<dbReference type="GO" id="GO:0016787">
    <property type="term" value="F:hydrolase activity"/>
    <property type="evidence" value="ECO:0007669"/>
    <property type="project" value="UniProtKB-KW"/>
</dbReference>
<comment type="caution">
    <text evidence="2">The sequence shown here is derived from an EMBL/GenBank/DDBJ whole genome shotgun (WGS) entry which is preliminary data.</text>
</comment>
<evidence type="ECO:0000313" key="3">
    <source>
        <dbReference type="Proteomes" id="UP001518989"/>
    </source>
</evidence>
<gene>
    <name evidence="2" type="ORF">IAI61_14550</name>
</gene>
<dbReference type="InterPro" id="IPR029058">
    <property type="entry name" value="AB_hydrolase_fold"/>
</dbReference>
<proteinExistence type="predicted"/>
<evidence type="ECO:0000313" key="2">
    <source>
        <dbReference type="EMBL" id="MBO1080257.1"/>
    </source>
</evidence>
<accession>A0ABS3KS12</accession>
<sequence>MPVPTPRYLPLPPVPRPAGPAPSWSAVLAQDSAVLRQARPGQLDQPYAAADWCRWDLFPAPDPNRPCLVILHGAGSAAGEWCSGDRRDCGALADGLRDHGWASALPGRGHVPQASPTRIVHETHRALDWLAAQGARHGLGGPVVLAGWGAGALLAALLLDHPVVAAGIGLCGEYELEGYAGLGATELEAAALSPSQLPVVRKRFILAHDGGTSAASATAFHEVRGAAGGGGRLIGLPGQGLGRLLDSLRAPDGALCRAVLELLPGA</sequence>
<dbReference type="SUPFAM" id="SSF53474">
    <property type="entry name" value="alpha/beta-Hydrolases"/>
    <property type="match status" value="1"/>
</dbReference>
<evidence type="ECO:0000256" key="1">
    <source>
        <dbReference type="SAM" id="MobiDB-lite"/>
    </source>
</evidence>
<dbReference type="Proteomes" id="UP001518989">
    <property type="component" value="Unassembled WGS sequence"/>
</dbReference>